<name>A0ABP9RVT4_9GAMM</name>
<keyword evidence="1" id="KW-0472">Membrane</keyword>
<sequence length="52" mass="6094">MTDLMFEIYPALFSTPVMHTVVTGMLTVGLAFWLMLAIDYVRLEKSEKLWKR</sequence>
<dbReference type="RefSeq" id="WP_345315492.1">
    <property type="nucleotide sequence ID" value="NZ_BAABLF010000005.1"/>
</dbReference>
<dbReference type="Proteomes" id="UP001501600">
    <property type="component" value="Unassembled WGS sequence"/>
</dbReference>
<organism evidence="2 3">
    <name type="scientific">Ferrimonas gelatinilytica</name>
    <dbReference type="NCBI Taxonomy" id="1255257"/>
    <lineage>
        <taxon>Bacteria</taxon>
        <taxon>Pseudomonadati</taxon>
        <taxon>Pseudomonadota</taxon>
        <taxon>Gammaproteobacteria</taxon>
        <taxon>Alteromonadales</taxon>
        <taxon>Ferrimonadaceae</taxon>
        <taxon>Ferrimonas</taxon>
    </lineage>
</organism>
<protein>
    <submittedName>
        <fullName evidence="2">Uncharacterized protein</fullName>
    </submittedName>
</protein>
<dbReference type="EMBL" id="BAABLF010000005">
    <property type="protein sequence ID" value="GAA5187484.1"/>
    <property type="molecule type" value="Genomic_DNA"/>
</dbReference>
<keyword evidence="1" id="KW-0812">Transmembrane</keyword>
<feature type="transmembrane region" description="Helical" evidence="1">
    <location>
        <begin position="20"/>
        <end position="41"/>
    </location>
</feature>
<keyword evidence="1" id="KW-1133">Transmembrane helix</keyword>
<proteinExistence type="predicted"/>
<evidence type="ECO:0000313" key="3">
    <source>
        <dbReference type="Proteomes" id="UP001501600"/>
    </source>
</evidence>
<gene>
    <name evidence="2" type="ORF">GCM10025772_05250</name>
</gene>
<comment type="caution">
    <text evidence="2">The sequence shown here is derived from an EMBL/GenBank/DDBJ whole genome shotgun (WGS) entry which is preliminary data.</text>
</comment>
<accession>A0ABP9RVT4</accession>
<reference evidence="3" key="1">
    <citation type="journal article" date="2019" name="Int. J. Syst. Evol. Microbiol.">
        <title>The Global Catalogue of Microorganisms (GCM) 10K type strain sequencing project: providing services to taxonomists for standard genome sequencing and annotation.</title>
        <authorList>
            <consortium name="The Broad Institute Genomics Platform"/>
            <consortium name="The Broad Institute Genome Sequencing Center for Infectious Disease"/>
            <person name="Wu L."/>
            <person name="Ma J."/>
        </authorList>
    </citation>
    <scope>NUCLEOTIDE SEQUENCE [LARGE SCALE GENOMIC DNA]</scope>
    <source>
        <strain evidence="3">JCM 18720</strain>
    </source>
</reference>
<evidence type="ECO:0000313" key="2">
    <source>
        <dbReference type="EMBL" id="GAA5187484.1"/>
    </source>
</evidence>
<keyword evidence="3" id="KW-1185">Reference proteome</keyword>
<evidence type="ECO:0000256" key="1">
    <source>
        <dbReference type="SAM" id="Phobius"/>
    </source>
</evidence>